<dbReference type="GO" id="GO:0009307">
    <property type="term" value="P:DNA restriction-modification system"/>
    <property type="evidence" value="ECO:0007669"/>
    <property type="project" value="UniProtKB-KW"/>
</dbReference>
<dbReference type="STRING" id="441209.GCA_001870665_03781"/>
<dbReference type="CDD" id="cd17244">
    <property type="entry name" value="RMtype1_S_Apa101655I-TRD2-CR2_like"/>
    <property type="match status" value="1"/>
</dbReference>
<gene>
    <name evidence="6" type="ORF">BG454_05210</name>
</gene>
<dbReference type="InterPro" id="IPR000055">
    <property type="entry name" value="Restrct_endonuc_typeI_TRD"/>
</dbReference>
<dbReference type="Gene3D" id="1.10.287.1120">
    <property type="entry name" value="Bipartite methylase S protein"/>
    <property type="match status" value="1"/>
</dbReference>
<keyword evidence="7" id="KW-1185">Reference proteome</keyword>
<dbReference type="Pfam" id="PF01420">
    <property type="entry name" value="Methylase_S"/>
    <property type="match status" value="2"/>
</dbReference>
<dbReference type="CDD" id="cd17246">
    <property type="entry name" value="RMtype1_S_SonII-TRD2-CR2_like"/>
    <property type="match status" value="1"/>
</dbReference>
<protein>
    <submittedName>
        <fullName evidence="6">Restriction endonuclease subunit S</fullName>
    </submittedName>
</protein>
<dbReference type="EMBL" id="CP024899">
    <property type="protein sequence ID" value="ATX65298.1"/>
    <property type="molecule type" value="Genomic_DNA"/>
</dbReference>
<feature type="domain" description="Type I restriction modification DNA specificity" evidence="5">
    <location>
        <begin position="209"/>
        <end position="384"/>
    </location>
</feature>
<evidence type="ECO:0000256" key="4">
    <source>
        <dbReference type="SAM" id="Coils"/>
    </source>
</evidence>
<dbReference type="SUPFAM" id="SSF116734">
    <property type="entry name" value="DNA methylase specificity domain"/>
    <property type="match status" value="2"/>
</dbReference>
<dbReference type="Gene3D" id="3.90.220.20">
    <property type="entry name" value="DNA methylase specificity domains"/>
    <property type="match status" value="2"/>
</dbReference>
<evidence type="ECO:0000259" key="5">
    <source>
        <dbReference type="Pfam" id="PF01420"/>
    </source>
</evidence>
<evidence type="ECO:0000313" key="6">
    <source>
        <dbReference type="EMBL" id="ATX65298.1"/>
    </source>
</evidence>
<keyword evidence="2" id="KW-0680">Restriction system</keyword>
<feature type="coiled-coil region" evidence="4">
    <location>
        <begin position="367"/>
        <end position="394"/>
    </location>
</feature>
<comment type="similarity">
    <text evidence="1">Belongs to the type-I restriction system S methylase family.</text>
</comment>
<sequence length="404" mass="44825">MVPEGWDVVAANTICERISVGIVVKPKDYYVPEGEGIRAFRSANVREGAIEDRNWVYISDEGHRKNKKSELQAGDVLVVRTGYPGTACVVTEEYAGSNCIDIIFARADRTQVLPEFLCMFINSEFGKQQVLDNQGGLAQQHFNVGSFNVLKVPLPPLAEQKRIAEVLGVWDRAIEVAGKQLDLARTQKRALMQTLLTPTRRFPGYEGQPWKEVRLGDVAEIKIGGTPSRAEPAYWAQGEDGHTWLSIADLGPKMLNRSKETITDEGIRRSNVKLVPAGTVVMSFKLTIGKLGIAAVPLYTNEAICAITPNSDDSFEPRFLFHLLQVTDLLGDVDQAVKGKTLNKAKLSELVIKLPDISEQRYVAQFLDEQDELVAAHETQITRLQAEKKALMQQLLTGQKRLAV</sequence>
<dbReference type="OrthoDB" id="512700at2"/>
<keyword evidence="6" id="KW-0378">Hydrolase</keyword>
<dbReference type="GO" id="GO:0004519">
    <property type="term" value="F:endonuclease activity"/>
    <property type="evidence" value="ECO:0007669"/>
    <property type="project" value="UniProtKB-KW"/>
</dbReference>
<dbReference type="InterPro" id="IPR052021">
    <property type="entry name" value="Type-I_RS_S_subunit"/>
</dbReference>
<dbReference type="REBASE" id="224648">
    <property type="entry name" value="S.Rba05I"/>
</dbReference>
<dbReference type="GO" id="GO:0003677">
    <property type="term" value="F:DNA binding"/>
    <property type="evidence" value="ECO:0007669"/>
    <property type="project" value="UniProtKB-KW"/>
</dbReference>
<evidence type="ECO:0000313" key="7">
    <source>
        <dbReference type="Proteomes" id="UP000228948"/>
    </source>
</evidence>
<feature type="domain" description="Type I restriction modification DNA specificity" evidence="5">
    <location>
        <begin position="57"/>
        <end position="176"/>
    </location>
</feature>
<accession>A0A2K8KEV1</accession>
<dbReference type="InterPro" id="IPR044946">
    <property type="entry name" value="Restrct_endonuc_typeI_TRD_sf"/>
</dbReference>
<organism evidence="6 7">
    <name type="scientific">Roseinatronobacter bogoriensis subsp. barguzinensis</name>
    <dbReference type="NCBI Taxonomy" id="441209"/>
    <lineage>
        <taxon>Bacteria</taxon>
        <taxon>Pseudomonadati</taxon>
        <taxon>Pseudomonadota</taxon>
        <taxon>Alphaproteobacteria</taxon>
        <taxon>Rhodobacterales</taxon>
        <taxon>Paracoccaceae</taxon>
        <taxon>Roseinatronobacter</taxon>
    </lineage>
</organism>
<keyword evidence="6" id="KW-0255">Endonuclease</keyword>
<keyword evidence="3" id="KW-0238">DNA-binding</keyword>
<keyword evidence="6" id="KW-0540">Nuclease</keyword>
<dbReference type="Proteomes" id="UP000228948">
    <property type="component" value="Chromosome"/>
</dbReference>
<evidence type="ECO:0000256" key="1">
    <source>
        <dbReference type="ARBA" id="ARBA00010923"/>
    </source>
</evidence>
<proteinExistence type="inferred from homology"/>
<evidence type="ECO:0000256" key="3">
    <source>
        <dbReference type="ARBA" id="ARBA00023125"/>
    </source>
</evidence>
<name>A0A2K8KEV1_9RHOB</name>
<dbReference type="KEGG" id="rbg:BG454_05210"/>
<dbReference type="PANTHER" id="PTHR30408:SF12">
    <property type="entry name" value="TYPE I RESTRICTION ENZYME MJAVIII SPECIFICITY SUBUNIT"/>
    <property type="match status" value="1"/>
</dbReference>
<evidence type="ECO:0000256" key="2">
    <source>
        <dbReference type="ARBA" id="ARBA00022747"/>
    </source>
</evidence>
<dbReference type="AlphaFoldDB" id="A0A2K8KEV1"/>
<reference evidence="6 7" key="1">
    <citation type="submission" date="2017-11" db="EMBL/GenBank/DDBJ databases">
        <title>Revised Sequence and Annotation of the Rhodobaca barguzinensis strain alga05 Genome.</title>
        <authorList>
            <person name="Kopejtka K."/>
            <person name="Tomasch J.M."/>
            <person name="Bunk B."/>
            <person name="Koblizek M."/>
        </authorList>
    </citation>
    <scope>NUCLEOTIDE SEQUENCE [LARGE SCALE GENOMIC DNA]</scope>
    <source>
        <strain evidence="7">alga05</strain>
    </source>
</reference>
<dbReference type="PANTHER" id="PTHR30408">
    <property type="entry name" value="TYPE-1 RESTRICTION ENZYME ECOKI SPECIFICITY PROTEIN"/>
    <property type="match status" value="1"/>
</dbReference>
<dbReference type="RefSeq" id="WP_071479365.1">
    <property type="nucleotide sequence ID" value="NZ_CP024899.1"/>
</dbReference>
<keyword evidence="4" id="KW-0175">Coiled coil</keyword>